<proteinExistence type="predicted"/>
<dbReference type="SUPFAM" id="SSF52058">
    <property type="entry name" value="L domain-like"/>
    <property type="match status" value="1"/>
</dbReference>
<name>A0AAD9J6I5_9ANNE</name>
<dbReference type="Proteomes" id="UP001208570">
    <property type="component" value="Unassembled WGS sequence"/>
</dbReference>
<evidence type="ECO:0000313" key="2">
    <source>
        <dbReference type="Proteomes" id="UP001208570"/>
    </source>
</evidence>
<reference evidence="1" key="1">
    <citation type="journal article" date="2023" name="Mol. Biol. Evol.">
        <title>Third-Generation Sequencing Reveals the Adaptive Role of the Epigenome in Three Deep-Sea Polychaetes.</title>
        <authorList>
            <person name="Perez M."/>
            <person name="Aroh O."/>
            <person name="Sun Y."/>
            <person name="Lan Y."/>
            <person name="Juniper S.K."/>
            <person name="Young C.R."/>
            <person name="Angers B."/>
            <person name="Qian P.Y."/>
        </authorList>
    </citation>
    <scope>NUCLEOTIDE SEQUENCE</scope>
    <source>
        <strain evidence="1">P08H-3</strain>
    </source>
</reference>
<dbReference type="EMBL" id="JAODUP010000577">
    <property type="protein sequence ID" value="KAK2146946.1"/>
    <property type="molecule type" value="Genomic_DNA"/>
</dbReference>
<dbReference type="InterPro" id="IPR032675">
    <property type="entry name" value="LRR_dom_sf"/>
</dbReference>
<sequence>MNPIRNLDRKTFKVIRKLRYLSMDIIYVEGLNPKIFKGLRKLKMLSVGDADTERLPRGLFSPLSGLRFMTVFNTTGHFDSLSERLFDPDADISRLNIFVAPLRSCRCNVSWINALTSRGVWIRGQCGSRGRHQRRLSCLVPGRRTSLLEKVTTQLANTGD</sequence>
<accession>A0AAD9J6I5</accession>
<evidence type="ECO:0000313" key="1">
    <source>
        <dbReference type="EMBL" id="KAK2146946.1"/>
    </source>
</evidence>
<keyword evidence="2" id="KW-1185">Reference proteome</keyword>
<gene>
    <name evidence="1" type="ORF">LSH36_577g03068</name>
</gene>
<dbReference type="AlphaFoldDB" id="A0AAD9J6I5"/>
<protein>
    <submittedName>
        <fullName evidence="1">Uncharacterized protein</fullName>
    </submittedName>
</protein>
<comment type="caution">
    <text evidence="1">The sequence shown here is derived from an EMBL/GenBank/DDBJ whole genome shotgun (WGS) entry which is preliminary data.</text>
</comment>
<dbReference type="Gene3D" id="3.80.10.10">
    <property type="entry name" value="Ribonuclease Inhibitor"/>
    <property type="match status" value="1"/>
</dbReference>
<organism evidence="1 2">
    <name type="scientific">Paralvinella palmiformis</name>
    <dbReference type="NCBI Taxonomy" id="53620"/>
    <lineage>
        <taxon>Eukaryota</taxon>
        <taxon>Metazoa</taxon>
        <taxon>Spiralia</taxon>
        <taxon>Lophotrochozoa</taxon>
        <taxon>Annelida</taxon>
        <taxon>Polychaeta</taxon>
        <taxon>Sedentaria</taxon>
        <taxon>Canalipalpata</taxon>
        <taxon>Terebellida</taxon>
        <taxon>Terebelliformia</taxon>
        <taxon>Alvinellidae</taxon>
        <taxon>Paralvinella</taxon>
    </lineage>
</organism>